<feature type="region of interest" description="Disordered" evidence="1">
    <location>
        <begin position="75"/>
        <end position="95"/>
    </location>
</feature>
<dbReference type="AlphaFoldDB" id="F2ULE2"/>
<dbReference type="PROSITE" id="PS50853">
    <property type="entry name" value="FN3"/>
    <property type="match status" value="1"/>
</dbReference>
<dbReference type="GeneID" id="16070557"/>
<dbReference type="EMBL" id="GL832980">
    <property type="protein sequence ID" value="EGD77941.1"/>
    <property type="molecule type" value="Genomic_DNA"/>
</dbReference>
<dbReference type="InterPro" id="IPR013783">
    <property type="entry name" value="Ig-like_fold"/>
</dbReference>
<reference evidence="3" key="1">
    <citation type="submission" date="2009-08" db="EMBL/GenBank/DDBJ databases">
        <title>Annotation of Salpingoeca rosetta.</title>
        <authorList>
            <consortium name="The Broad Institute Genome Sequencing Platform"/>
            <person name="Russ C."/>
            <person name="Cuomo C."/>
            <person name="Burger G."/>
            <person name="Gray M.W."/>
            <person name="Holland P.W.H."/>
            <person name="King N."/>
            <person name="Lang F.B.F."/>
            <person name="Roger A.J."/>
            <person name="Ruiz-Trillo I."/>
            <person name="Young S.K."/>
            <person name="Zeng Q."/>
            <person name="Gargeya S."/>
            <person name="Alvarado L."/>
            <person name="Berlin A."/>
            <person name="Chapman S.B."/>
            <person name="Chen Z."/>
            <person name="Freedman E."/>
            <person name="Gellesch M."/>
            <person name="Goldberg J."/>
            <person name="Griggs A."/>
            <person name="Gujja S."/>
            <person name="Heilman E."/>
            <person name="Heiman D."/>
            <person name="Howarth C."/>
            <person name="Mehta T."/>
            <person name="Neiman D."/>
            <person name="Pearson M."/>
            <person name="Roberts A."/>
            <person name="Saif S."/>
            <person name="Shea T."/>
            <person name="Shenoy N."/>
            <person name="Sisk P."/>
            <person name="Stolte C."/>
            <person name="Sykes S."/>
            <person name="White J."/>
            <person name="Yandava C."/>
            <person name="Haas B."/>
            <person name="Nusbaum C."/>
            <person name="Birren B."/>
        </authorList>
    </citation>
    <scope>NUCLEOTIDE SEQUENCE [LARGE SCALE GENOMIC DNA]</scope>
    <source>
        <strain evidence="3">ATCC 50818</strain>
    </source>
</reference>
<gene>
    <name evidence="3" type="ORF">PTSG_09576</name>
</gene>
<evidence type="ECO:0000313" key="3">
    <source>
        <dbReference type="EMBL" id="EGD77941.1"/>
    </source>
</evidence>
<protein>
    <recommendedName>
        <fullName evidence="2">Fibronectin type-III domain-containing protein</fullName>
    </recommendedName>
</protein>
<dbReference type="InParanoid" id="F2ULE2"/>
<dbReference type="KEGG" id="sre:PTSG_09576"/>
<dbReference type="RefSeq" id="XP_004990004.1">
    <property type="nucleotide sequence ID" value="XM_004989947.1"/>
</dbReference>
<dbReference type="CDD" id="cd00821">
    <property type="entry name" value="PH"/>
    <property type="match status" value="1"/>
</dbReference>
<dbReference type="OrthoDB" id="10454981at2759"/>
<dbReference type="SUPFAM" id="SSF49265">
    <property type="entry name" value="Fibronectin type III"/>
    <property type="match status" value="1"/>
</dbReference>
<keyword evidence="4" id="KW-1185">Reference proteome</keyword>
<feature type="domain" description="Fibronectin type-III" evidence="2">
    <location>
        <begin position="27"/>
        <end position="137"/>
    </location>
</feature>
<proteinExistence type="predicted"/>
<dbReference type="Proteomes" id="UP000007799">
    <property type="component" value="Unassembled WGS sequence"/>
</dbReference>
<dbReference type="InterPro" id="IPR036116">
    <property type="entry name" value="FN3_sf"/>
</dbReference>
<evidence type="ECO:0000313" key="4">
    <source>
        <dbReference type="Proteomes" id="UP000007799"/>
    </source>
</evidence>
<dbReference type="OMA" id="RTDNTAF"/>
<evidence type="ECO:0000256" key="1">
    <source>
        <dbReference type="SAM" id="MobiDB-lite"/>
    </source>
</evidence>
<name>F2ULE2_SALR5</name>
<dbReference type="InterPro" id="IPR003961">
    <property type="entry name" value="FN3_dom"/>
</dbReference>
<dbReference type="CDD" id="cd00063">
    <property type="entry name" value="FN3"/>
    <property type="match status" value="1"/>
</dbReference>
<dbReference type="Gene3D" id="2.60.40.10">
    <property type="entry name" value="Immunoglobulins"/>
    <property type="match status" value="1"/>
</dbReference>
<evidence type="ECO:0000259" key="2">
    <source>
        <dbReference type="PROSITE" id="PS50853"/>
    </source>
</evidence>
<organism evidence="4">
    <name type="scientific">Salpingoeca rosetta (strain ATCC 50818 / BSB-021)</name>
    <dbReference type="NCBI Taxonomy" id="946362"/>
    <lineage>
        <taxon>Eukaryota</taxon>
        <taxon>Choanoflagellata</taxon>
        <taxon>Craspedida</taxon>
        <taxon>Salpingoecidae</taxon>
        <taxon>Salpingoeca</taxon>
    </lineage>
</organism>
<accession>F2ULE2</accession>
<sequence length="272" mass="30306">MAEDDLDYGFFGFDETQAAQGDPNVKPILEVPGEVEDRRRSDSITLKWPSLQGQVIHEVKLQAMPAFPGFEGGFDTTPSGGGKSTTVKDPLDNNFGSVDGLKPSTEYVFRMVAKNEAGTTLGPATAPIKTLEYAPERGDKSAWLTVLPDRKKMSGVKSLGRRFSFKKLKPLRYFFVLEGALLTWYKEVDGEEVDYVHLGKLREISFPQRTDNTAFTLVLGNDRLLEIECTSDKPGISDKDVFQDWVETLTRVRREVGGSATQVVHKTVRQPK</sequence>